<evidence type="ECO:0000313" key="9">
    <source>
        <dbReference type="Proteomes" id="UP001614264"/>
    </source>
</evidence>
<evidence type="ECO:0000256" key="6">
    <source>
        <dbReference type="SAM" id="Phobius"/>
    </source>
</evidence>
<feature type="transmembrane region" description="Helical" evidence="6">
    <location>
        <begin position="304"/>
        <end position="321"/>
    </location>
</feature>
<feature type="transmembrane region" description="Helical" evidence="6">
    <location>
        <begin position="80"/>
        <end position="98"/>
    </location>
</feature>
<dbReference type="PANTHER" id="PTHR23527">
    <property type="entry name" value="BLL3282 PROTEIN"/>
    <property type="match status" value="1"/>
</dbReference>
<evidence type="ECO:0000313" key="8">
    <source>
        <dbReference type="EMBL" id="MFI7870354.1"/>
    </source>
</evidence>
<evidence type="ECO:0000259" key="7">
    <source>
        <dbReference type="PROSITE" id="PS50850"/>
    </source>
</evidence>
<feature type="transmembrane region" description="Helical" evidence="6">
    <location>
        <begin position="278"/>
        <end position="298"/>
    </location>
</feature>
<feature type="transmembrane region" description="Helical" evidence="6">
    <location>
        <begin position="136"/>
        <end position="153"/>
    </location>
</feature>
<evidence type="ECO:0000256" key="5">
    <source>
        <dbReference type="SAM" id="MobiDB-lite"/>
    </source>
</evidence>
<evidence type="ECO:0000256" key="3">
    <source>
        <dbReference type="ARBA" id="ARBA00022989"/>
    </source>
</evidence>
<keyword evidence="4 6" id="KW-0472">Membrane</keyword>
<feature type="region of interest" description="Disordered" evidence="5">
    <location>
        <begin position="393"/>
        <end position="421"/>
    </location>
</feature>
<accession>A0ABW8B5W0</accession>
<proteinExistence type="predicted"/>
<feature type="transmembrane region" description="Helical" evidence="6">
    <location>
        <begin position="217"/>
        <end position="241"/>
    </location>
</feature>
<feature type="transmembrane region" description="Helical" evidence="6">
    <location>
        <begin position="48"/>
        <end position="68"/>
    </location>
</feature>
<keyword evidence="2 6" id="KW-0812">Transmembrane</keyword>
<dbReference type="PANTHER" id="PTHR23527:SF1">
    <property type="entry name" value="BLL3282 PROTEIN"/>
    <property type="match status" value="1"/>
</dbReference>
<keyword evidence="3 6" id="KW-1133">Transmembrane helix</keyword>
<feature type="transmembrane region" description="Helical" evidence="6">
    <location>
        <begin position="21"/>
        <end position="42"/>
    </location>
</feature>
<evidence type="ECO:0000256" key="2">
    <source>
        <dbReference type="ARBA" id="ARBA00022692"/>
    </source>
</evidence>
<name>A0ABW8B5W0_9ACTN</name>
<gene>
    <name evidence="8" type="ORF">AB4829_07070</name>
</gene>
<sequence>MSERATESVLRSPGIPHLLTVMLFCFAGFALLLPVSPAWAVGGGADEFGAGLVTAVLMAATVLAQMCVRTALRTLGWTRTLALGACLLGVPAVLQSLSDHLAPILLTTALRGAGFGIVTVCGSTAAAALAPRGRQGAAIGLYGLAVALPQVVLTPAAPWLTATFALPVIIACGVLPVLALPWTRALGRAVEARTKEPATEGGRVERPARVATVLRRILLPLAVLLLVTAAGGAVLTFAPQFTNTPTLAAAGLLALTATAAVARWGCGELADRIALRPIIAVLASTACAGLALIALAVGSDGAPVLPLLTGLLLLGAAYGSLQSLTLVQAFDLAGAENRHTTSVAWNIGYDAGTGLGSLALGLAAQAATFSVGFALMSAVMAATVLAVALTPTPLPGSPATGRPGTRASGRRPSTTRPRKRP</sequence>
<evidence type="ECO:0000256" key="4">
    <source>
        <dbReference type="ARBA" id="ARBA00023136"/>
    </source>
</evidence>
<feature type="transmembrane region" description="Helical" evidence="6">
    <location>
        <begin position="247"/>
        <end position="266"/>
    </location>
</feature>
<comment type="caution">
    <text evidence="8">The sequence shown here is derived from an EMBL/GenBank/DDBJ whole genome shotgun (WGS) entry which is preliminary data.</text>
</comment>
<feature type="transmembrane region" description="Helical" evidence="6">
    <location>
        <begin position="159"/>
        <end position="180"/>
    </location>
</feature>
<evidence type="ECO:0000256" key="1">
    <source>
        <dbReference type="ARBA" id="ARBA00004651"/>
    </source>
</evidence>
<dbReference type="InterPro" id="IPR020846">
    <property type="entry name" value="MFS_dom"/>
</dbReference>
<keyword evidence="9" id="KW-1185">Reference proteome</keyword>
<protein>
    <submittedName>
        <fullName evidence="8">MFS transporter</fullName>
    </submittedName>
</protein>
<feature type="domain" description="Major facilitator superfamily (MFS) profile" evidence="7">
    <location>
        <begin position="208"/>
        <end position="421"/>
    </location>
</feature>
<dbReference type="InterPro" id="IPR011701">
    <property type="entry name" value="MFS"/>
</dbReference>
<feature type="compositionally biased region" description="Low complexity" evidence="5">
    <location>
        <begin position="404"/>
        <end position="415"/>
    </location>
</feature>
<dbReference type="InterPro" id="IPR052952">
    <property type="entry name" value="MFS-Transporter"/>
</dbReference>
<dbReference type="RefSeq" id="WP_399591532.1">
    <property type="nucleotide sequence ID" value="NZ_JBITPR010000022.1"/>
</dbReference>
<dbReference type="Gene3D" id="1.20.1250.20">
    <property type="entry name" value="MFS general substrate transporter like domains"/>
    <property type="match status" value="1"/>
</dbReference>
<dbReference type="Proteomes" id="UP001614264">
    <property type="component" value="Unassembled WGS sequence"/>
</dbReference>
<dbReference type="SUPFAM" id="SSF103473">
    <property type="entry name" value="MFS general substrate transporter"/>
    <property type="match status" value="1"/>
</dbReference>
<reference evidence="8 9" key="1">
    <citation type="submission" date="2024-07" db="EMBL/GenBank/DDBJ databases">
        <title>Whole genome sequencing of Prodigiosin pigment-producing Streptomyces salinarius isolated from rhizosphere soil of Arachis hypogaea.</title>
        <authorList>
            <person name="Vidhya A."/>
            <person name="Ramya S."/>
        </authorList>
    </citation>
    <scope>NUCLEOTIDE SEQUENCE [LARGE SCALE GENOMIC DNA]</scope>
    <source>
        <strain evidence="8 9">VRMG2420</strain>
    </source>
</reference>
<organism evidence="8 9">
    <name type="scientific">Streptomyces salinarius</name>
    <dbReference type="NCBI Taxonomy" id="2762598"/>
    <lineage>
        <taxon>Bacteria</taxon>
        <taxon>Bacillati</taxon>
        <taxon>Actinomycetota</taxon>
        <taxon>Actinomycetes</taxon>
        <taxon>Kitasatosporales</taxon>
        <taxon>Streptomycetaceae</taxon>
        <taxon>Streptomyces</taxon>
    </lineage>
</organism>
<dbReference type="EMBL" id="JBITPR010000022">
    <property type="protein sequence ID" value="MFI7870354.1"/>
    <property type="molecule type" value="Genomic_DNA"/>
</dbReference>
<dbReference type="InterPro" id="IPR036259">
    <property type="entry name" value="MFS_trans_sf"/>
</dbReference>
<dbReference type="PROSITE" id="PS50850">
    <property type="entry name" value="MFS"/>
    <property type="match status" value="1"/>
</dbReference>
<comment type="subcellular location">
    <subcellularLocation>
        <location evidence="1">Cell membrane</location>
        <topology evidence="1">Multi-pass membrane protein</topology>
    </subcellularLocation>
</comment>
<dbReference type="Pfam" id="PF07690">
    <property type="entry name" value="MFS_1"/>
    <property type="match status" value="1"/>
</dbReference>
<feature type="transmembrane region" description="Helical" evidence="6">
    <location>
        <begin position="104"/>
        <end position="129"/>
    </location>
</feature>
<feature type="transmembrane region" description="Helical" evidence="6">
    <location>
        <begin position="366"/>
        <end position="389"/>
    </location>
</feature>